<reference evidence="8 9" key="1">
    <citation type="journal article" date="2019" name="Emerg. Microbes Infect.">
        <title>Comprehensive subspecies identification of 175 nontuberculous mycobacteria species based on 7547 genomic profiles.</title>
        <authorList>
            <person name="Matsumoto Y."/>
            <person name="Kinjo T."/>
            <person name="Motooka D."/>
            <person name="Nabeya D."/>
            <person name="Jung N."/>
            <person name="Uechi K."/>
            <person name="Horii T."/>
            <person name="Iida T."/>
            <person name="Fujita J."/>
            <person name="Nakamura S."/>
        </authorList>
    </citation>
    <scope>NUCLEOTIDE SEQUENCE [LARGE SCALE GENOMIC DNA]</scope>
    <source>
        <strain evidence="8 9">JCM 30396</strain>
    </source>
</reference>
<keyword evidence="2" id="KW-1003">Cell membrane</keyword>
<evidence type="ECO:0008006" key="10">
    <source>
        <dbReference type="Google" id="ProtNLM"/>
    </source>
</evidence>
<dbReference type="KEGG" id="mhev:MHEL_16070"/>
<gene>
    <name evidence="8" type="ORF">MHEL_16070</name>
</gene>
<feature type="transmembrane region" description="Helical" evidence="7">
    <location>
        <begin position="295"/>
        <end position="315"/>
    </location>
</feature>
<dbReference type="Proteomes" id="UP000467148">
    <property type="component" value="Chromosome"/>
</dbReference>
<dbReference type="EMBL" id="AP022596">
    <property type="protein sequence ID" value="BBY63364.1"/>
    <property type="molecule type" value="Genomic_DNA"/>
</dbReference>
<feature type="transmembrane region" description="Helical" evidence="7">
    <location>
        <begin position="370"/>
        <end position="394"/>
    </location>
</feature>
<evidence type="ECO:0000256" key="2">
    <source>
        <dbReference type="ARBA" id="ARBA00022475"/>
    </source>
</evidence>
<evidence type="ECO:0000256" key="7">
    <source>
        <dbReference type="SAM" id="Phobius"/>
    </source>
</evidence>
<proteinExistence type="predicted"/>
<dbReference type="InterPro" id="IPR050833">
    <property type="entry name" value="Poly_Biosynth_Transport"/>
</dbReference>
<dbReference type="PANTHER" id="PTHR30250:SF11">
    <property type="entry name" value="O-ANTIGEN TRANSPORTER-RELATED"/>
    <property type="match status" value="1"/>
</dbReference>
<dbReference type="InterPro" id="IPR002797">
    <property type="entry name" value="Polysacc_synth"/>
</dbReference>
<dbReference type="Pfam" id="PF01943">
    <property type="entry name" value="Polysacc_synt"/>
    <property type="match status" value="1"/>
</dbReference>
<evidence type="ECO:0000256" key="3">
    <source>
        <dbReference type="ARBA" id="ARBA00022692"/>
    </source>
</evidence>
<evidence type="ECO:0000313" key="9">
    <source>
        <dbReference type="Proteomes" id="UP000467148"/>
    </source>
</evidence>
<protein>
    <recommendedName>
        <fullName evidence="10">Polysaccharide biosynthesis protein</fullName>
    </recommendedName>
</protein>
<evidence type="ECO:0000256" key="1">
    <source>
        <dbReference type="ARBA" id="ARBA00004651"/>
    </source>
</evidence>
<dbReference type="RefSeq" id="WP_163747034.1">
    <property type="nucleotide sequence ID" value="NZ_AP022596.1"/>
</dbReference>
<feature type="transmembrane region" description="Helical" evidence="7">
    <location>
        <begin position="152"/>
        <end position="171"/>
    </location>
</feature>
<feature type="transmembrane region" description="Helical" evidence="7">
    <location>
        <begin position="430"/>
        <end position="449"/>
    </location>
</feature>
<dbReference type="AlphaFoldDB" id="A0A7I7T255"/>
<feature type="transmembrane region" description="Helical" evidence="7">
    <location>
        <begin position="209"/>
        <end position="230"/>
    </location>
</feature>
<keyword evidence="9" id="KW-1185">Reference proteome</keyword>
<evidence type="ECO:0000256" key="4">
    <source>
        <dbReference type="ARBA" id="ARBA00022989"/>
    </source>
</evidence>
<dbReference type="GO" id="GO:0005886">
    <property type="term" value="C:plasma membrane"/>
    <property type="evidence" value="ECO:0007669"/>
    <property type="project" value="UniProtKB-SubCell"/>
</dbReference>
<keyword evidence="5 7" id="KW-0472">Membrane</keyword>
<feature type="transmembrane region" description="Helical" evidence="7">
    <location>
        <begin position="111"/>
        <end position="132"/>
    </location>
</feature>
<evidence type="ECO:0000256" key="5">
    <source>
        <dbReference type="ARBA" id="ARBA00023136"/>
    </source>
</evidence>
<feature type="transmembrane region" description="Helical" evidence="7">
    <location>
        <begin position="336"/>
        <end position="358"/>
    </location>
</feature>
<feature type="region of interest" description="Disordered" evidence="6">
    <location>
        <begin position="1"/>
        <end position="20"/>
    </location>
</feature>
<evidence type="ECO:0000256" key="6">
    <source>
        <dbReference type="SAM" id="MobiDB-lite"/>
    </source>
</evidence>
<sequence>MTADAGATQPVNDPDRSGTSGGLRSIGRLLLVSGGARLIVLPITGLSQLLVARMVTSAVGVEEFGVVMLVATLSLPLAQAADLGAGPAVATARAQVDEAGPEQFRRTALTAIRTTLGSATVLGMAALVLALLNAWPTLLGVHSVQFGVGVDVAAALTLITFAIGLPFSLGANILRGSGRMHQATLLAAVSAPVALGVTVGLYLSHAPTLAYALAIPIGGLASFVAGALAVRRSDAGLVKGLLPQLFQPRRFPGLPIFATAAPWVVVQLGLPVALYSDRIVLSHRVDLTSLSNYSYAAQLYLPIESVVVVAALALWPHFAVQKQATSTRRRTWLTSLTLLGAAGAIAAIGFFLLSPYVIGWMSTGAATPPTSLLVAFALLLVVQSLQCAQGIMLISPEGLRFQAVCVVALVLTNLPLSWFLAPILGASGPVFASALTVAVCQLIPGLIFANRLTAKTASEELADG</sequence>
<feature type="transmembrane region" description="Helical" evidence="7">
    <location>
        <begin position="251"/>
        <end position="275"/>
    </location>
</feature>
<evidence type="ECO:0000313" key="8">
    <source>
        <dbReference type="EMBL" id="BBY63364.1"/>
    </source>
</evidence>
<keyword evidence="4 7" id="KW-1133">Transmembrane helix</keyword>
<accession>A0A7I7T255</accession>
<keyword evidence="3 7" id="KW-0812">Transmembrane</keyword>
<name>A0A7I7T255_9MYCO</name>
<feature type="transmembrane region" description="Helical" evidence="7">
    <location>
        <begin position="401"/>
        <end position="424"/>
    </location>
</feature>
<dbReference type="PANTHER" id="PTHR30250">
    <property type="entry name" value="PST FAMILY PREDICTED COLANIC ACID TRANSPORTER"/>
    <property type="match status" value="1"/>
</dbReference>
<organism evidence="8 9">
    <name type="scientific">Mycolicibacterium helvum</name>
    <dbReference type="NCBI Taxonomy" id="1534349"/>
    <lineage>
        <taxon>Bacteria</taxon>
        <taxon>Bacillati</taxon>
        <taxon>Actinomycetota</taxon>
        <taxon>Actinomycetes</taxon>
        <taxon>Mycobacteriales</taxon>
        <taxon>Mycobacteriaceae</taxon>
        <taxon>Mycolicibacterium</taxon>
    </lineage>
</organism>
<feature type="transmembrane region" description="Helical" evidence="7">
    <location>
        <begin position="183"/>
        <end position="203"/>
    </location>
</feature>
<comment type="subcellular location">
    <subcellularLocation>
        <location evidence="1">Cell membrane</location>
        <topology evidence="1">Multi-pass membrane protein</topology>
    </subcellularLocation>
</comment>